<protein>
    <recommendedName>
        <fullName evidence="1">UPF0434 protein FHS76_000854</fullName>
    </recommendedName>
</protein>
<organism evidence="2 3">
    <name type="scientific">Brucella daejeonensis</name>
    <dbReference type="NCBI Taxonomy" id="659015"/>
    <lineage>
        <taxon>Bacteria</taxon>
        <taxon>Pseudomonadati</taxon>
        <taxon>Pseudomonadota</taxon>
        <taxon>Alphaproteobacteria</taxon>
        <taxon>Hyphomicrobiales</taxon>
        <taxon>Brucellaceae</taxon>
        <taxon>Brucella/Ochrobactrum group</taxon>
        <taxon>Brucella</taxon>
    </lineage>
</organism>
<dbReference type="FunFam" id="2.20.25.10:FF:000002">
    <property type="entry name" value="UPF0434 protein YcaR"/>
    <property type="match status" value="1"/>
</dbReference>
<dbReference type="EMBL" id="JACIJG010000003">
    <property type="protein sequence ID" value="MBB5701005.1"/>
    <property type="molecule type" value="Genomic_DNA"/>
</dbReference>
<reference evidence="2 3" key="1">
    <citation type="submission" date="2020-08" db="EMBL/GenBank/DDBJ databases">
        <title>Genomic Encyclopedia of Type Strains, Phase IV (KMG-IV): sequencing the most valuable type-strain genomes for metagenomic binning, comparative biology and taxonomic classification.</title>
        <authorList>
            <person name="Goeker M."/>
        </authorList>
    </citation>
    <scope>NUCLEOTIDE SEQUENCE [LARGE SCALE GENOMIC DNA]</scope>
    <source>
        <strain evidence="2 3">DSM 26944</strain>
    </source>
</reference>
<comment type="similarity">
    <text evidence="1">Belongs to the UPF0434 family.</text>
</comment>
<dbReference type="Pfam" id="PF03966">
    <property type="entry name" value="Trm112p"/>
    <property type="match status" value="1"/>
</dbReference>
<proteinExistence type="inferred from homology"/>
<evidence type="ECO:0000256" key="1">
    <source>
        <dbReference type="HAMAP-Rule" id="MF_01187"/>
    </source>
</evidence>
<dbReference type="PANTHER" id="PTHR33505">
    <property type="entry name" value="ZGC:162634"/>
    <property type="match status" value="1"/>
</dbReference>
<evidence type="ECO:0000313" key="2">
    <source>
        <dbReference type="EMBL" id="MBB5701005.1"/>
    </source>
</evidence>
<dbReference type="Gene3D" id="2.20.25.10">
    <property type="match status" value="1"/>
</dbReference>
<dbReference type="HAMAP" id="MF_01187">
    <property type="entry name" value="UPF0434"/>
    <property type="match status" value="1"/>
</dbReference>
<dbReference type="Proteomes" id="UP000555546">
    <property type="component" value="Unassembled WGS sequence"/>
</dbReference>
<dbReference type="SUPFAM" id="SSF158997">
    <property type="entry name" value="Trm112p-like"/>
    <property type="match status" value="1"/>
</dbReference>
<evidence type="ECO:0000313" key="3">
    <source>
        <dbReference type="Proteomes" id="UP000555546"/>
    </source>
</evidence>
<gene>
    <name evidence="2" type="ORF">FHS76_000854</name>
</gene>
<dbReference type="PANTHER" id="PTHR33505:SF4">
    <property type="entry name" value="PROTEIN PREY, MITOCHONDRIAL"/>
    <property type="match status" value="1"/>
</dbReference>
<dbReference type="GO" id="GO:0005829">
    <property type="term" value="C:cytosol"/>
    <property type="evidence" value="ECO:0007669"/>
    <property type="project" value="TreeGrafter"/>
</dbReference>
<comment type="caution">
    <text evidence="2">The sequence shown here is derived from an EMBL/GenBank/DDBJ whole genome shotgun (WGS) entry which is preliminary data.</text>
</comment>
<sequence length="64" mass="7132">MTEKTETGTIDVRLLELLVCPLTKGTLEYDAERNELISRKAKLAYPIRGGIPIMLPSEARSLSE</sequence>
<dbReference type="InterPro" id="IPR005651">
    <property type="entry name" value="Trm112-like"/>
</dbReference>
<keyword evidence="3" id="KW-1185">Reference proteome</keyword>
<name>A0A7W9AUU6_9HYPH</name>
<accession>A0A7W9AUU6</accession>
<dbReference type="RefSeq" id="WP_183648534.1">
    <property type="nucleotide sequence ID" value="NZ_JACIJG010000003.1"/>
</dbReference>
<dbReference type="AlphaFoldDB" id="A0A7W9AUU6"/>